<feature type="compositionally biased region" description="Low complexity" evidence="2">
    <location>
        <begin position="83"/>
        <end position="121"/>
    </location>
</feature>
<dbReference type="SUPFAM" id="SSF51445">
    <property type="entry name" value="(Trans)glycosidases"/>
    <property type="match status" value="1"/>
</dbReference>
<dbReference type="Proteomes" id="UP000658131">
    <property type="component" value="Unassembled WGS sequence"/>
</dbReference>
<reference evidence="5 6" key="1">
    <citation type="submission" date="2020-08" db="EMBL/GenBank/DDBJ databases">
        <title>Genome public.</title>
        <authorList>
            <person name="Liu C."/>
            <person name="Sun Q."/>
        </authorList>
    </citation>
    <scope>NUCLEOTIDE SEQUENCE [LARGE SCALE GENOMIC DNA]</scope>
    <source>
        <strain evidence="5 6">BX1</strain>
    </source>
</reference>
<feature type="region of interest" description="Disordered" evidence="2">
    <location>
        <begin position="53"/>
        <end position="163"/>
    </location>
</feature>
<feature type="compositionally biased region" description="Polar residues" evidence="2">
    <location>
        <begin position="140"/>
        <end position="150"/>
    </location>
</feature>
<protein>
    <submittedName>
        <fullName evidence="5">Family 10 glycosylhydrolase</fullName>
    </submittedName>
</protein>
<evidence type="ECO:0000256" key="3">
    <source>
        <dbReference type="SAM" id="SignalP"/>
    </source>
</evidence>
<accession>A0ABR7NN05</accession>
<proteinExistence type="predicted"/>
<feature type="domain" description="Glycosyl hydrolase-like 10" evidence="4">
    <location>
        <begin position="183"/>
        <end position="480"/>
    </location>
</feature>
<dbReference type="EMBL" id="JACRTB010000048">
    <property type="protein sequence ID" value="MBC8577764.1"/>
    <property type="molecule type" value="Genomic_DNA"/>
</dbReference>
<dbReference type="PROSITE" id="PS51257">
    <property type="entry name" value="PROKAR_LIPOPROTEIN"/>
    <property type="match status" value="1"/>
</dbReference>
<gene>
    <name evidence="5" type="ORF">H8717_15325</name>
</gene>
<dbReference type="InterPro" id="IPR052177">
    <property type="entry name" value="Divisome_Glycosyl_Hydrolase"/>
</dbReference>
<feature type="chain" id="PRO_5046973744" evidence="3">
    <location>
        <begin position="23"/>
        <end position="546"/>
    </location>
</feature>
<dbReference type="PANTHER" id="PTHR43405:SF1">
    <property type="entry name" value="GLYCOSYL HYDROLASE DIGH"/>
    <property type="match status" value="1"/>
</dbReference>
<evidence type="ECO:0000259" key="4">
    <source>
        <dbReference type="Pfam" id="PF02638"/>
    </source>
</evidence>
<organism evidence="5 6">
    <name type="scientific">Yanshouia hominis</name>
    <dbReference type="NCBI Taxonomy" id="2763673"/>
    <lineage>
        <taxon>Bacteria</taxon>
        <taxon>Bacillati</taxon>
        <taxon>Bacillota</taxon>
        <taxon>Clostridia</taxon>
        <taxon>Eubacteriales</taxon>
        <taxon>Oscillospiraceae</taxon>
        <taxon>Yanshouia</taxon>
    </lineage>
</organism>
<evidence type="ECO:0000256" key="1">
    <source>
        <dbReference type="ARBA" id="ARBA00022729"/>
    </source>
</evidence>
<dbReference type="InterPro" id="IPR003790">
    <property type="entry name" value="GHL10"/>
</dbReference>
<dbReference type="Gene3D" id="3.20.20.80">
    <property type="entry name" value="Glycosidases"/>
    <property type="match status" value="1"/>
</dbReference>
<dbReference type="PANTHER" id="PTHR43405">
    <property type="entry name" value="GLYCOSYL HYDROLASE DIGH"/>
    <property type="match status" value="1"/>
</dbReference>
<evidence type="ECO:0000256" key="2">
    <source>
        <dbReference type="SAM" id="MobiDB-lite"/>
    </source>
</evidence>
<name>A0ABR7NN05_9FIRM</name>
<keyword evidence="6" id="KW-1185">Reference proteome</keyword>
<keyword evidence="1 3" id="KW-0732">Signal</keyword>
<evidence type="ECO:0000313" key="5">
    <source>
        <dbReference type="EMBL" id="MBC8577764.1"/>
    </source>
</evidence>
<evidence type="ECO:0000313" key="6">
    <source>
        <dbReference type="Proteomes" id="UP000658131"/>
    </source>
</evidence>
<sequence length="546" mass="59710">MRKIFFHAGALALALFLTGCSGGDVITATKPLEPLSEVSSSAVELYPSEFPSALEELPTDPPAPPREVSSQAGSEPEPSFAGASSEQPEESASSEAPSSVEAPAPSSETPSSPETPPQEASHPFEVTDPDGSFIVVPQEPGNQQSASQSGAPAEPAKEDAADPDRYDELQAQAPVSTVSVPNEVRAVWISYLDFYTLAQNKSRSQFSANIDEAFANISDYGLNTVFLQVRPFGDAMYRSDYFPWSYVLTGTEGEDPGYDPLEIMVSKAKEYGLRTEAWINPYRVRAIGSSRTLSASNPAVKALNAGKDTAIAWQGGLFYNPASETARDLITDGVVELVENYAIDGVHFDDYFYPTTDLSFDAAYYNAYVKAGGTLSQAEWRRRNVDLLIRQVYTAIKQADSSVIFGISPQARMDNNYNGQFIDVKGWINRSGYVDYICPQIYFGFQNQTVPYASSLAEWDAMTENSGVQLYVGLAVYKCGAIDQWAGAGQNEWVNENDLLQRMVSSARNSAKYGGFALYRYDSIFHPESGVKKRVEQEKEHLSSIL</sequence>
<dbReference type="Pfam" id="PF02638">
    <property type="entry name" value="GHL10"/>
    <property type="match status" value="1"/>
</dbReference>
<comment type="caution">
    <text evidence="5">The sequence shown here is derived from an EMBL/GenBank/DDBJ whole genome shotgun (WGS) entry which is preliminary data.</text>
</comment>
<feature type="signal peptide" evidence="3">
    <location>
        <begin position="1"/>
        <end position="22"/>
    </location>
</feature>
<dbReference type="RefSeq" id="WP_262401119.1">
    <property type="nucleotide sequence ID" value="NZ_JACRTB010000048.1"/>
</dbReference>
<dbReference type="InterPro" id="IPR017853">
    <property type="entry name" value="GH"/>
</dbReference>